<evidence type="ECO:0000256" key="1">
    <source>
        <dbReference type="SAM" id="MobiDB-lite"/>
    </source>
</evidence>
<keyword evidence="3" id="KW-1185">Reference proteome</keyword>
<dbReference type="EMBL" id="KQ030521">
    <property type="protein sequence ID" value="KJZ74979.1"/>
    <property type="molecule type" value="Genomic_DNA"/>
</dbReference>
<evidence type="ECO:0000313" key="2">
    <source>
        <dbReference type="EMBL" id="KJZ74979.1"/>
    </source>
</evidence>
<feature type="region of interest" description="Disordered" evidence="1">
    <location>
        <begin position="99"/>
        <end position="120"/>
    </location>
</feature>
<evidence type="ECO:0000313" key="3">
    <source>
        <dbReference type="Proteomes" id="UP000054481"/>
    </source>
</evidence>
<proteinExistence type="predicted"/>
<gene>
    <name evidence="2" type="ORF">HIM_05710</name>
</gene>
<organism evidence="2 3">
    <name type="scientific">Hirsutella minnesotensis 3608</name>
    <dbReference type="NCBI Taxonomy" id="1043627"/>
    <lineage>
        <taxon>Eukaryota</taxon>
        <taxon>Fungi</taxon>
        <taxon>Dikarya</taxon>
        <taxon>Ascomycota</taxon>
        <taxon>Pezizomycotina</taxon>
        <taxon>Sordariomycetes</taxon>
        <taxon>Hypocreomycetidae</taxon>
        <taxon>Hypocreales</taxon>
        <taxon>Ophiocordycipitaceae</taxon>
        <taxon>Hirsutella</taxon>
    </lineage>
</organism>
<name>A0A0F8A5A3_9HYPO</name>
<sequence length="120" mass="13106">MDWYSIITTEGVPGVQRIDWSIPKGLFDDIPTVNPLRDIVLDHIVSNGDAGAGPVGVFAPSLFSAAVVISEAITDDIVNIVRANVARIKQSFARDRAAWRAREQKPARQSQPRAKKAKKA</sequence>
<reference evidence="2 3" key="1">
    <citation type="journal article" date="2014" name="Genome Biol. Evol.">
        <title>Comparative genomics and transcriptomics analyses reveal divergent lifestyle features of nematode endoparasitic fungus Hirsutella minnesotensis.</title>
        <authorList>
            <person name="Lai Y."/>
            <person name="Liu K."/>
            <person name="Zhang X."/>
            <person name="Zhang X."/>
            <person name="Li K."/>
            <person name="Wang N."/>
            <person name="Shu C."/>
            <person name="Wu Y."/>
            <person name="Wang C."/>
            <person name="Bushley K.E."/>
            <person name="Xiang M."/>
            <person name="Liu X."/>
        </authorList>
    </citation>
    <scope>NUCLEOTIDE SEQUENCE [LARGE SCALE GENOMIC DNA]</scope>
    <source>
        <strain evidence="2 3">3608</strain>
    </source>
</reference>
<protein>
    <submittedName>
        <fullName evidence="2">Uncharacterized protein</fullName>
    </submittedName>
</protein>
<dbReference type="Proteomes" id="UP000054481">
    <property type="component" value="Unassembled WGS sequence"/>
</dbReference>
<accession>A0A0F8A5A3</accession>
<dbReference type="AlphaFoldDB" id="A0A0F8A5A3"/>